<organism evidence="1 2">
    <name type="scientific">Pedobacter jeongneungensis</name>
    <dbReference type="NCBI Taxonomy" id="947309"/>
    <lineage>
        <taxon>Bacteria</taxon>
        <taxon>Pseudomonadati</taxon>
        <taxon>Bacteroidota</taxon>
        <taxon>Sphingobacteriia</taxon>
        <taxon>Sphingobacteriales</taxon>
        <taxon>Sphingobacteriaceae</taxon>
        <taxon>Pedobacter</taxon>
    </lineage>
</organism>
<reference evidence="2" key="1">
    <citation type="journal article" date="2019" name="Int. J. Syst. Evol. Microbiol.">
        <title>The Global Catalogue of Microorganisms (GCM) 10K type strain sequencing project: providing services to taxonomists for standard genome sequencing and annotation.</title>
        <authorList>
            <consortium name="The Broad Institute Genomics Platform"/>
            <consortium name="The Broad Institute Genome Sequencing Center for Infectious Disease"/>
            <person name="Wu L."/>
            <person name="Ma J."/>
        </authorList>
    </citation>
    <scope>NUCLEOTIDE SEQUENCE [LARGE SCALE GENOMIC DNA]</scope>
    <source>
        <strain evidence="2">JCM 17626</strain>
    </source>
</reference>
<sequence>MMPGLGLISKRLKHLSEIPDKKETIFLDDIRKEFRKDLQHFILGETLTVKNGRPSIGKNLYRNWLFKIKTKGFDYDIKFL</sequence>
<gene>
    <name evidence="1" type="ORF">GCM10022289_04250</name>
</gene>
<proteinExistence type="predicted"/>
<evidence type="ECO:0000313" key="2">
    <source>
        <dbReference type="Proteomes" id="UP001501772"/>
    </source>
</evidence>
<keyword evidence="2" id="KW-1185">Reference proteome</keyword>
<comment type="caution">
    <text evidence="1">The sequence shown here is derived from an EMBL/GenBank/DDBJ whole genome shotgun (WGS) entry which is preliminary data.</text>
</comment>
<dbReference type="RefSeq" id="WP_344849007.1">
    <property type="nucleotide sequence ID" value="NZ_BAABBY010000001.1"/>
</dbReference>
<name>A0ABP8B3Q0_9SPHI</name>
<dbReference type="EMBL" id="BAABBY010000001">
    <property type="protein sequence ID" value="GAA4197265.1"/>
    <property type="molecule type" value="Genomic_DNA"/>
</dbReference>
<evidence type="ECO:0000313" key="1">
    <source>
        <dbReference type="EMBL" id="GAA4197265.1"/>
    </source>
</evidence>
<accession>A0ABP8B3Q0</accession>
<protein>
    <submittedName>
        <fullName evidence="1">Uncharacterized protein</fullName>
    </submittedName>
</protein>
<dbReference type="Proteomes" id="UP001501772">
    <property type="component" value="Unassembled WGS sequence"/>
</dbReference>